<evidence type="ECO:0000313" key="3">
    <source>
        <dbReference type="EMBL" id="OPC76528.1"/>
    </source>
</evidence>
<dbReference type="GO" id="GO:0000160">
    <property type="term" value="P:phosphorelay signal transduction system"/>
    <property type="evidence" value="ECO:0007669"/>
    <property type="project" value="InterPro"/>
</dbReference>
<dbReference type="InterPro" id="IPR011006">
    <property type="entry name" value="CheY-like_superfamily"/>
</dbReference>
<dbReference type="Pfam" id="PF00072">
    <property type="entry name" value="Response_reg"/>
    <property type="match status" value="1"/>
</dbReference>
<feature type="modified residue" description="4-aspartylphosphate" evidence="1">
    <location>
        <position position="65"/>
    </location>
</feature>
<dbReference type="CDD" id="cd17557">
    <property type="entry name" value="REC_Rcp-like"/>
    <property type="match status" value="1"/>
</dbReference>
<organism evidence="3 4">
    <name type="scientific">Embleya scabrispora</name>
    <dbReference type="NCBI Taxonomy" id="159449"/>
    <lineage>
        <taxon>Bacteria</taxon>
        <taxon>Bacillati</taxon>
        <taxon>Actinomycetota</taxon>
        <taxon>Actinomycetes</taxon>
        <taxon>Kitasatosporales</taxon>
        <taxon>Streptomycetaceae</taxon>
        <taxon>Embleya</taxon>
    </lineage>
</organism>
<evidence type="ECO:0000256" key="1">
    <source>
        <dbReference type="PROSITE-ProRule" id="PRU00169"/>
    </source>
</evidence>
<dbReference type="PANTHER" id="PTHR44520">
    <property type="entry name" value="RESPONSE REGULATOR RCP1-RELATED"/>
    <property type="match status" value="1"/>
</dbReference>
<accession>A0A1T3NIB4</accession>
<dbReference type="InterPro" id="IPR001789">
    <property type="entry name" value="Sig_transdc_resp-reg_receiver"/>
</dbReference>
<keyword evidence="1" id="KW-0597">Phosphoprotein</keyword>
<sequence>MNAVPVGRTYDVVPVEDDAADAFLIEDSLRHLGTARRIARVIDGVEALERLHTPDVGRPDLIVLDLNMPRMSGRELSAVLKQERELRTIPVVMLTTSDAPKHVAGACGEHANAYVTKPVSLDEFARAGRGRGTRRDAQFSYVAAEAGASWKNASIPRIADRKSSARAGLVT</sequence>
<proteinExistence type="predicted"/>
<feature type="domain" description="Response regulatory" evidence="2">
    <location>
        <begin position="11"/>
        <end position="132"/>
    </location>
</feature>
<dbReference type="InterPro" id="IPR052893">
    <property type="entry name" value="TCS_response_regulator"/>
</dbReference>
<evidence type="ECO:0000313" key="4">
    <source>
        <dbReference type="Proteomes" id="UP000190037"/>
    </source>
</evidence>
<dbReference type="AlphaFoldDB" id="A0A1T3NIB4"/>
<dbReference type="STRING" id="159449.B4N89_46810"/>
<dbReference type="OrthoDB" id="9793549at2"/>
<dbReference type="EMBL" id="MWQN01000006">
    <property type="protein sequence ID" value="OPC76528.1"/>
    <property type="molecule type" value="Genomic_DNA"/>
</dbReference>
<keyword evidence="4" id="KW-1185">Reference proteome</keyword>
<gene>
    <name evidence="3" type="ORF">B4N89_46810</name>
</gene>
<dbReference type="PROSITE" id="PS50110">
    <property type="entry name" value="RESPONSE_REGULATORY"/>
    <property type="match status" value="1"/>
</dbReference>
<dbReference type="SMART" id="SM00448">
    <property type="entry name" value="REC"/>
    <property type="match status" value="1"/>
</dbReference>
<name>A0A1T3NIB4_9ACTN</name>
<protein>
    <recommendedName>
        <fullName evidence="2">Response regulatory domain-containing protein</fullName>
    </recommendedName>
</protein>
<comment type="caution">
    <text evidence="3">The sequence shown here is derived from an EMBL/GenBank/DDBJ whole genome shotgun (WGS) entry which is preliminary data.</text>
</comment>
<dbReference type="Gene3D" id="3.40.50.2300">
    <property type="match status" value="1"/>
</dbReference>
<dbReference type="PANTHER" id="PTHR44520:SF2">
    <property type="entry name" value="RESPONSE REGULATOR RCP1"/>
    <property type="match status" value="1"/>
</dbReference>
<dbReference type="Proteomes" id="UP000190037">
    <property type="component" value="Unassembled WGS sequence"/>
</dbReference>
<reference evidence="3 4" key="1">
    <citation type="submission" date="2017-03" db="EMBL/GenBank/DDBJ databases">
        <title>Draft genome sequence of Streptomyces scabrisporus NF3, endophyte isolated from Amphipterygium adstringens.</title>
        <authorList>
            <person name="Vazquez M."/>
            <person name="Ceapa C.D."/>
            <person name="Rodriguez Luna D."/>
            <person name="Sanchez Esquivel S."/>
        </authorList>
    </citation>
    <scope>NUCLEOTIDE SEQUENCE [LARGE SCALE GENOMIC DNA]</scope>
    <source>
        <strain evidence="3 4">NF3</strain>
    </source>
</reference>
<evidence type="ECO:0000259" key="2">
    <source>
        <dbReference type="PROSITE" id="PS50110"/>
    </source>
</evidence>
<dbReference type="SUPFAM" id="SSF52172">
    <property type="entry name" value="CheY-like"/>
    <property type="match status" value="1"/>
</dbReference>